<keyword evidence="4 5" id="KW-0472">Membrane</keyword>
<evidence type="ECO:0000259" key="6">
    <source>
        <dbReference type="Pfam" id="PF04893"/>
    </source>
</evidence>
<feature type="transmembrane region" description="Helical" evidence="5">
    <location>
        <begin position="90"/>
        <end position="120"/>
    </location>
</feature>
<dbReference type="Proteomes" id="UP001165498">
    <property type="component" value="Unassembled WGS sequence"/>
</dbReference>
<feature type="transmembrane region" description="Helical" evidence="5">
    <location>
        <begin position="213"/>
        <end position="236"/>
    </location>
</feature>
<evidence type="ECO:0000256" key="1">
    <source>
        <dbReference type="ARBA" id="ARBA00004141"/>
    </source>
</evidence>
<organism evidence="7 8">
    <name type="scientific">Tahibacter harae</name>
    <dbReference type="NCBI Taxonomy" id="2963937"/>
    <lineage>
        <taxon>Bacteria</taxon>
        <taxon>Pseudomonadati</taxon>
        <taxon>Pseudomonadota</taxon>
        <taxon>Gammaproteobacteria</taxon>
        <taxon>Lysobacterales</taxon>
        <taxon>Rhodanobacteraceae</taxon>
        <taxon>Tahibacter</taxon>
    </lineage>
</organism>
<comment type="subcellular location">
    <subcellularLocation>
        <location evidence="1">Membrane</location>
        <topology evidence="1">Multi-pass membrane protein</topology>
    </subcellularLocation>
</comment>
<dbReference type="InterPro" id="IPR006977">
    <property type="entry name" value="Yip1_dom"/>
</dbReference>
<feature type="domain" description="Yip1" evidence="6">
    <location>
        <begin position="13"/>
        <end position="231"/>
    </location>
</feature>
<dbReference type="RefSeq" id="WP_255914636.1">
    <property type="nucleotide sequence ID" value="NZ_JANFQO010000010.1"/>
</dbReference>
<protein>
    <submittedName>
        <fullName evidence="7">YIP1 family protein</fullName>
    </submittedName>
</protein>
<keyword evidence="2 5" id="KW-0812">Transmembrane</keyword>
<evidence type="ECO:0000256" key="3">
    <source>
        <dbReference type="ARBA" id="ARBA00022989"/>
    </source>
</evidence>
<sequence>MSYTSEAASNLLNIFAAPAAAFRNLRERPMIFLPLLVMFVVWVCWWFWYFNAVDFAWMKAQLVAQETAKVAPEQREATGQAISAMRPGAFIFLSTASVGVIQIGISLLLAVYLLIVGAVFDDKYRFKHWFSLAVWSLMPALVTVLAMAVNFVVGGTNQVAPDKLNPLTLNNLFFHVGSESNFKGLADGLDLTIIWSWVLLVIGYQLWTGRSWVSSAVVVLSPVAIIYGAWIAWALFK</sequence>
<keyword evidence="3 5" id="KW-1133">Transmembrane helix</keyword>
<feature type="transmembrane region" description="Helical" evidence="5">
    <location>
        <begin position="31"/>
        <end position="50"/>
    </location>
</feature>
<reference evidence="7" key="1">
    <citation type="submission" date="2022-07" db="EMBL/GenBank/DDBJ databases">
        <title>Tahibacter sp., a new gammaproteobacterium isolated from the silt sample collected at pig farm.</title>
        <authorList>
            <person name="Chen H."/>
        </authorList>
    </citation>
    <scope>NUCLEOTIDE SEQUENCE</scope>
    <source>
        <strain evidence="7">P2K</strain>
    </source>
</reference>
<evidence type="ECO:0000256" key="5">
    <source>
        <dbReference type="SAM" id="Phobius"/>
    </source>
</evidence>
<dbReference type="EMBL" id="JANFQO010000010">
    <property type="protein sequence ID" value="MCQ4165448.1"/>
    <property type="molecule type" value="Genomic_DNA"/>
</dbReference>
<evidence type="ECO:0000256" key="2">
    <source>
        <dbReference type="ARBA" id="ARBA00022692"/>
    </source>
</evidence>
<keyword evidence="8" id="KW-1185">Reference proteome</keyword>
<accession>A0ABT1QT29</accession>
<feature type="transmembrane region" description="Helical" evidence="5">
    <location>
        <begin position="188"/>
        <end position="207"/>
    </location>
</feature>
<evidence type="ECO:0000313" key="7">
    <source>
        <dbReference type="EMBL" id="MCQ4165448.1"/>
    </source>
</evidence>
<evidence type="ECO:0000313" key="8">
    <source>
        <dbReference type="Proteomes" id="UP001165498"/>
    </source>
</evidence>
<feature type="transmembrane region" description="Helical" evidence="5">
    <location>
        <begin position="132"/>
        <end position="153"/>
    </location>
</feature>
<gene>
    <name evidence="7" type="ORF">NM961_12080</name>
</gene>
<evidence type="ECO:0000256" key="4">
    <source>
        <dbReference type="ARBA" id="ARBA00023136"/>
    </source>
</evidence>
<proteinExistence type="predicted"/>
<comment type="caution">
    <text evidence="7">The sequence shown here is derived from an EMBL/GenBank/DDBJ whole genome shotgun (WGS) entry which is preliminary data.</text>
</comment>
<name>A0ABT1QT29_9GAMM</name>
<dbReference type="Pfam" id="PF04893">
    <property type="entry name" value="Yip1"/>
    <property type="match status" value="1"/>
</dbReference>